<name>A0AAI9K2Y9_9FIRM</name>
<comment type="caution">
    <text evidence="1">The sequence shown here is derived from an EMBL/GenBank/DDBJ whole genome shotgun (WGS) entry which is preliminary data.</text>
</comment>
<proteinExistence type="predicted"/>
<accession>A0AAI9K2Y9</accession>
<reference evidence="1" key="1">
    <citation type="submission" date="2020-06" db="EMBL/GenBank/DDBJ databases">
        <title>Characterization of fructooligosaccharide metabolism and fructooligosaccharide-degrading enzymes in human commensal butyrate producers.</title>
        <authorList>
            <person name="Tanno H."/>
            <person name="Fujii T."/>
            <person name="Hirano K."/>
            <person name="Maeno S."/>
            <person name="Tonozuka T."/>
            <person name="Sakamoto M."/>
            <person name="Ohkuma M."/>
            <person name="Tochio T."/>
            <person name="Endo A."/>
        </authorList>
    </citation>
    <scope>NUCLEOTIDE SEQUENCE</scope>
    <source>
        <strain evidence="1">JCM 31265</strain>
    </source>
</reference>
<organism evidence="1 2">
    <name type="scientific">Coprococcus eutactus</name>
    <dbReference type="NCBI Taxonomy" id="33043"/>
    <lineage>
        <taxon>Bacteria</taxon>
        <taxon>Bacillati</taxon>
        <taxon>Bacillota</taxon>
        <taxon>Clostridia</taxon>
        <taxon>Lachnospirales</taxon>
        <taxon>Lachnospiraceae</taxon>
        <taxon>Coprococcus</taxon>
    </lineage>
</organism>
<dbReference type="SUPFAM" id="SSF140453">
    <property type="entry name" value="EsxAB dimer-like"/>
    <property type="match status" value="1"/>
</dbReference>
<evidence type="ECO:0000313" key="1">
    <source>
        <dbReference type="EMBL" id="GFO93685.1"/>
    </source>
</evidence>
<dbReference type="InterPro" id="IPR036689">
    <property type="entry name" value="ESAT-6-like_sf"/>
</dbReference>
<dbReference type="EMBL" id="BLYL01000003">
    <property type="protein sequence ID" value="GFO93685.1"/>
    <property type="molecule type" value="Genomic_DNA"/>
</dbReference>
<gene>
    <name evidence="1" type="ORF">COEU31_07310</name>
</gene>
<dbReference type="RefSeq" id="WP_055223364.1">
    <property type="nucleotide sequence ID" value="NZ_BLYL01000003.1"/>
</dbReference>
<protein>
    <submittedName>
        <fullName evidence="1">Uncharacterized protein</fullName>
    </submittedName>
</protein>
<dbReference type="AlphaFoldDB" id="A0AAI9K2Y9"/>
<sequence>MKSKYKWDVEEIQHCVSNLSKQKENLIQYKTEVSTLKEDISAAWQSIAGSTYEESIGIDVKLMDQIIKSLDEEITKINKVVSKDYRPCEESLRNGANNLVQNIRVL</sequence>
<evidence type="ECO:0000313" key="2">
    <source>
        <dbReference type="Proteomes" id="UP000660047"/>
    </source>
</evidence>
<dbReference type="Proteomes" id="UP000660047">
    <property type="component" value="Unassembled WGS sequence"/>
</dbReference>